<accession>A0AAJ0C329</accession>
<proteinExistence type="predicted"/>
<comment type="caution">
    <text evidence="5">The sequence shown here is derived from an EMBL/GenBank/DDBJ whole genome shotgun (WGS) entry which is preliminary data.</text>
</comment>
<protein>
    <recommendedName>
        <fullName evidence="4">DUF7137 domain-containing protein</fullName>
    </recommendedName>
</protein>
<organism evidence="5 6">
    <name type="scientific">Phialemonium atrogriseum</name>
    <dbReference type="NCBI Taxonomy" id="1093897"/>
    <lineage>
        <taxon>Eukaryota</taxon>
        <taxon>Fungi</taxon>
        <taxon>Dikarya</taxon>
        <taxon>Ascomycota</taxon>
        <taxon>Pezizomycotina</taxon>
        <taxon>Sordariomycetes</taxon>
        <taxon>Sordariomycetidae</taxon>
        <taxon>Cephalothecales</taxon>
        <taxon>Cephalothecaceae</taxon>
        <taxon>Phialemonium</taxon>
    </lineage>
</organism>
<evidence type="ECO:0000313" key="6">
    <source>
        <dbReference type="Proteomes" id="UP001244011"/>
    </source>
</evidence>
<dbReference type="RefSeq" id="XP_060285466.1">
    <property type="nucleotide sequence ID" value="XM_060423818.1"/>
</dbReference>
<dbReference type="AlphaFoldDB" id="A0AAJ0C329"/>
<evidence type="ECO:0000256" key="3">
    <source>
        <dbReference type="SAM" id="SignalP"/>
    </source>
</evidence>
<dbReference type="InterPro" id="IPR055561">
    <property type="entry name" value="DUF7137"/>
</dbReference>
<feature type="region of interest" description="Disordered" evidence="1">
    <location>
        <begin position="41"/>
        <end position="106"/>
    </location>
</feature>
<gene>
    <name evidence="5" type="ORF">QBC33DRAFT_348714</name>
</gene>
<name>A0AAJ0C329_9PEZI</name>
<sequence length="278" mass="29611">MKATRYVGHLAVIAVSLSPLVSAWPSWPRWLPEMDSLVVRADETSSTDEKPTPTSTTTTNGKPGPPLTTTNLNTGGRPKATGTGDGSKNGTSTSPPKHTMYNEQDPAGSVVMVTPAITMGSQLYKIKDYVTFGWNYTNLQGTPTAIDVLAACSKASNTWTLTQNMTFETAGSFTWDTGAYQATAVQSPLLTEEYTLIIYDAESSVSATAEAGYLAPFTGFKFGLYLPKPYQPLGEWKCSTCSAGISATDRRALGAALAMSVLTVLSFTWFVTGLGVLV</sequence>
<feature type="compositionally biased region" description="Polar residues" evidence="1">
    <location>
        <begin position="86"/>
        <end position="96"/>
    </location>
</feature>
<keyword evidence="2" id="KW-0812">Transmembrane</keyword>
<feature type="signal peptide" evidence="3">
    <location>
        <begin position="1"/>
        <end position="23"/>
    </location>
</feature>
<feature type="chain" id="PRO_5042565179" description="DUF7137 domain-containing protein" evidence="3">
    <location>
        <begin position="24"/>
        <end position="278"/>
    </location>
</feature>
<dbReference type="EMBL" id="MU839003">
    <property type="protein sequence ID" value="KAK1769253.1"/>
    <property type="molecule type" value="Genomic_DNA"/>
</dbReference>
<evidence type="ECO:0000259" key="4">
    <source>
        <dbReference type="Pfam" id="PF23585"/>
    </source>
</evidence>
<dbReference type="Pfam" id="PF23585">
    <property type="entry name" value="DUF7137"/>
    <property type="match status" value="1"/>
</dbReference>
<reference evidence="5" key="1">
    <citation type="submission" date="2023-06" db="EMBL/GenBank/DDBJ databases">
        <title>Genome-scale phylogeny and comparative genomics of the fungal order Sordariales.</title>
        <authorList>
            <consortium name="Lawrence Berkeley National Laboratory"/>
            <person name="Hensen N."/>
            <person name="Bonometti L."/>
            <person name="Westerberg I."/>
            <person name="Brannstrom I.O."/>
            <person name="Guillou S."/>
            <person name="Cros-Aarteil S."/>
            <person name="Calhoun S."/>
            <person name="Haridas S."/>
            <person name="Kuo A."/>
            <person name="Mondo S."/>
            <person name="Pangilinan J."/>
            <person name="Riley R."/>
            <person name="Labutti K."/>
            <person name="Andreopoulos B."/>
            <person name="Lipzen A."/>
            <person name="Chen C."/>
            <person name="Yanf M."/>
            <person name="Daum C."/>
            <person name="Ng V."/>
            <person name="Clum A."/>
            <person name="Steindorff A."/>
            <person name="Ohm R."/>
            <person name="Martin F."/>
            <person name="Silar P."/>
            <person name="Natvig D."/>
            <person name="Lalanne C."/>
            <person name="Gautier V."/>
            <person name="Ament-Velasquez S.L."/>
            <person name="Kruys A."/>
            <person name="Hutchinson M.I."/>
            <person name="Powell A.J."/>
            <person name="Barry K."/>
            <person name="Miller A.N."/>
            <person name="Grigoriev I.V."/>
            <person name="Debuchy R."/>
            <person name="Gladieux P."/>
            <person name="Thoren M.H."/>
            <person name="Johannesson H."/>
        </authorList>
    </citation>
    <scope>NUCLEOTIDE SEQUENCE</scope>
    <source>
        <strain evidence="5">8032-3</strain>
    </source>
</reference>
<dbReference type="PANTHER" id="PTHR42028">
    <property type="entry name" value="CHROMOSOME 1, WHOLE GENOME SHOTGUN SEQUENCE"/>
    <property type="match status" value="1"/>
</dbReference>
<feature type="compositionally biased region" description="Low complexity" evidence="1">
    <location>
        <begin position="52"/>
        <end position="75"/>
    </location>
</feature>
<keyword evidence="2" id="KW-0472">Membrane</keyword>
<feature type="transmembrane region" description="Helical" evidence="2">
    <location>
        <begin position="252"/>
        <end position="277"/>
    </location>
</feature>
<evidence type="ECO:0000256" key="2">
    <source>
        <dbReference type="SAM" id="Phobius"/>
    </source>
</evidence>
<dbReference type="PANTHER" id="PTHR42028:SF1">
    <property type="entry name" value="YALI0E30657P"/>
    <property type="match status" value="1"/>
</dbReference>
<evidence type="ECO:0000313" key="5">
    <source>
        <dbReference type="EMBL" id="KAK1769253.1"/>
    </source>
</evidence>
<keyword evidence="2" id="KW-1133">Transmembrane helix</keyword>
<feature type="domain" description="DUF7137" evidence="4">
    <location>
        <begin position="105"/>
        <end position="240"/>
    </location>
</feature>
<keyword evidence="6" id="KW-1185">Reference proteome</keyword>
<dbReference type="GeneID" id="85307005"/>
<keyword evidence="3" id="KW-0732">Signal</keyword>
<dbReference type="Proteomes" id="UP001244011">
    <property type="component" value="Unassembled WGS sequence"/>
</dbReference>
<evidence type="ECO:0000256" key="1">
    <source>
        <dbReference type="SAM" id="MobiDB-lite"/>
    </source>
</evidence>
<feature type="compositionally biased region" description="Basic and acidic residues" evidence="1">
    <location>
        <begin position="41"/>
        <end position="51"/>
    </location>
</feature>